<proteinExistence type="predicted"/>
<dbReference type="EMBL" id="GG693882">
    <property type="protein sequence ID" value="EES52007.1"/>
    <property type="molecule type" value="Genomic_DNA"/>
</dbReference>
<evidence type="ECO:0008006" key="3">
    <source>
        <dbReference type="Google" id="ProtNLM"/>
    </source>
</evidence>
<sequence>MILSSDPGERQPLPPVGHPLAVLEETVSRVRDALYPRIEWFRVWFRLRRVSGRRARLFSQLGKLAAGSGAETTWPHTSLRNPQMDRLIEKISQEEARETHLREWLEYLEDREVSSALSNLQESLIRRTVTPRILLVTQDSPYAGRSIADIRKTAASDGTVPVTAVRGSLSVELGPQIPLLPGDRLLLLSAWRTLRNLPPSSAMLRIEGSDTPDPLSD</sequence>
<dbReference type="Proteomes" id="UP000009374">
    <property type="component" value="Unassembled WGS sequence"/>
</dbReference>
<evidence type="ECO:0000313" key="2">
    <source>
        <dbReference type="Proteomes" id="UP000009374"/>
    </source>
</evidence>
<dbReference type="InterPro" id="IPR036721">
    <property type="entry name" value="RCK_C_sf"/>
</dbReference>
<evidence type="ECO:0000313" key="1">
    <source>
        <dbReference type="EMBL" id="EES52007.1"/>
    </source>
</evidence>
<keyword evidence="2" id="KW-1185">Reference proteome</keyword>
<organism evidence="1 2">
    <name type="scientific">Leptospirillum ferrodiazotrophum</name>
    <dbReference type="NCBI Taxonomy" id="412449"/>
    <lineage>
        <taxon>Bacteria</taxon>
        <taxon>Pseudomonadati</taxon>
        <taxon>Nitrospirota</taxon>
        <taxon>Nitrospiria</taxon>
        <taxon>Nitrospirales</taxon>
        <taxon>Nitrospiraceae</taxon>
        <taxon>Leptospirillum</taxon>
    </lineage>
</organism>
<dbReference type="AlphaFoldDB" id="C6HZI5"/>
<dbReference type="GO" id="GO:0006813">
    <property type="term" value="P:potassium ion transport"/>
    <property type="evidence" value="ECO:0007669"/>
    <property type="project" value="InterPro"/>
</dbReference>
<name>C6HZI5_9BACT</name>
<protein>
    <recommendedName>
        <fullName evidence="3">RCK C-terminal domain-containing protein</fullName>
    </recommendedName>
</protein>
<gene>
    <name evidence="1" type="ORF">UBAL3_95320043</name>
</gene>
<dbReference type="SUPFAM" id="SSF116726">
    <property type="entry name" value="TrkA C-terminal domain-like"/>
    <property type="match status" value="1"/>
</dbReference>
<accession>C6HZI5</accession>
<reference evidence="1 2" key="1">
    <citation type="journal article" date="2009" name="Appl. Environ. Microbiol.">
        <title>Community genomic and proteomic analyses of chemoautotrophic iron-oxidizing "Leptospirillum rubarum" (Group II) and "Leptospirillum ferrodiazotrophum" (Group III) bacteria in acid mine drainage biofilms.</title>
        <authorList>
            <person name="Goltsman D.S."/>
            <person name="Denef V.J."/>
            <person name="Singer S.W."/>
            <person name="VerBerkmoes N.C."/>
            <person name="Lefsrud M."/>
            <person name="Mueller R.S."/>
            <person name="Dick G.J."/>
            <person name="Sun C.L."/>
            <person name="Wheeler K.E."/>
            <person name="Zemla A."/>
            <person name="Baker B.J."/>
            <person name="Hauser L."/>
            <person name="Land M."/>
            <person name="Shah M.B."/>
            <person name="Thelen M.P."/>
            <person name="Hettich R.L."/>
            <person name="Banfield J.F."/>
        </authorList>
    </citation>
    <scope>NUCLEOTIDE SEQUENCE [LARGE SCALE GENOMIC DNA]</scope>
</reference>